<feature type="compositionally biased region" description="Acidic residues" evidence="12">
    <location>
        <begin position="70"/>
        <end position="79"/>
    </location>
</feature>
<dbReference type="InterPro" id="IPR002652">
    <property type="entry name" value="Importin-a_IBB"/>
</dbReference>
<comment type="function">
    <text evidence="1">Functions as an U snRNP-specific nuclear import adapter. Involved in the trimethylguanosine (m3G)-cap-dependent nuclear import of U snRNPs. Binds specifically to the terminal m3G-cap U snRNAs.</text>
</comment>
<evidence type="ECO:0000256" key="8">
    <source>
        <dbReference type="ARBA" id="ARBA00022884"/>
    </source>
</evidence>
<dbReference type="EMBL" id="CANHGI010000002">
    <property type="protein sequence ID" value="CAI5440805.1"/>
    <property type="molecule type" value="Genomic_DNA"/>
</dbReference>
<dbReference type="PROSITE" id="PS50160">
    <property type="entry name" value="DNA_LIGASE_A3"/>
    <property type="match status" value="1"/>
</dbReference>
<accession>A0A9P1I9U0</accession>
<dbReference type="GO" id="GO:0006606">
    <property type="term" value="P:protein import into nucleus"/>
    <property type="evidence" value="ECO:0007669"/>
    <property type="project" value="InterPro"/>
</dbReference>
<evidence type="ECO:0000256" key="4">
    <source>
        <dbReference type="ARBA" id="ARBA00007540"/>
    </source>
</evidence>
<dbReference type="PANTHER" id="PTHR13403">
    <property type="entry name" value="SNURPORTIN1 RNUT1 PROTEIN RNA, U TRANSPORTER 1"/>
    <property type="match status" value="1"/>
</dbReference>
<feature type="compositionally biased region" description="Basic and acidic residues" evidence="12">
    <location>
        <begin position="80"/>
        <end position="90"/>
    </location>
</feature>
<evidence type="ECO:0000256" key="10">
    <source>
        <dbReference type="ARBA" id="ARBA00031454"/>
    </source>
</evidence>
<dbReference type="GO" id="GO:0061608">
    <property type="term" value="F:nuclear import signal receptor activity"/>
    <property type="evidence" value="ECO:0007669"/>
    <property type="project" value="InterPro"/>
</dbReference>
<evidence type="ECO:0000259" key="13">
    <source>
        <dbReference type="PROSITE" id="PS50160"/>
    </source>
</evidence>
<evidence type="ECO:0000313" key="15">
    <source>
        <dbReference type="EMBL" id="CAI5440805.1"/>
    </source>
</evidence>
<proteinExistence type="inferred from homology"/>
<dbReference type="GO" id="GO:0005634">
    <property type="term" value="C:nucleus"/>
    <property type="evidence" value="ECO:0007669"/>
    <property type="project" value="UniProtKB-SubCell"/>
</dbReference>
<dbReference type="PANTHER" id="PTHR13403:SF6">
    <property type="entry name" value="SNURPORTIN-1"/>
    <property type="match status" value="1"/>
</dbReference>
<dbReference type="GO" id="GO:0006310">
    <property type="term" value="P:DNA recombination"/>
    <property type="evidence" value="ECO:0007669"/>
    <property type="project" value="InterPro"/>
</dbReference>
<keyword evidence="8" id="KW-0694">RNA-binding</keyword>
<feature type="compositionally biased region" description="Polar residues" evidence="12">
    <location>
        <begin position="91"/>
        <end position="100"/>
    </location>
</feature>
<dbReference type="GO" id="GO:0005737">
    <property type="term" value="C:cytoplasm"/>
    <property type="evidence" value="ECO:0007669"/>
    <property type="project" value="UniProtKB-SubCell"/>
</dbReference>
<evidence type="ECO:0000256" key="3">
    <source>
        <dbReference type="ARBA" id="ARBA00004496"/>
    </source>
</evidence>
<evidence type="ECO:0000256" key="2">
    <source>
        <dbReference type="ARBA" id="ARBA00004123"/>
    </source>
</evidence>
<feature type="domain" description="ATP-dependent DNA ligase family profile" evidence="13">
    <location>
        <begin position="191"/>
        <end position="286"/>
    </location>
</feature>
<evidence type="ECO:0000256" key="5">
    <source>
        <dbReference type="ARBA" id="ARBA00016034"/>
    </source>
</evidence>
<dbReference type="OrthoDB" id="10003593at2759"/>
<comment type="similarity">
    <text evidence="4">Belongs to the snurportin family.</text>
</comment>
<protein>
    <recommendedName>
        <fullName evidence="5">Snurportin-1</fullName>
    </recommendedName>
    <alternativeName>
        <fullName evidence="10">RNA U transporter 1</fullName>
    </alternativeName>
</protein>
<dbReference type="InterPro" id="IPR024721">
    <property type="entry name" value="Snurportin-1_N"/>
</dbReference>
<keyword evidence="9" id="KW-0539">Nucleus</keyword>
<comment type="subcellular location">
    <subcellularLocation>
        <location evidence="3">Cytoplasm</location>
    </subcellularLocation>
    <subcellularLocation>
        <location evidence="2">Nucleus</location>
    </subcellularLocation>
</comment>
<feature type="domain" description="IBB" evidence="14">
    <location>
        <begin position="12"/>
        <end position="74"/>
    </location>
</feature>
<dbReference type="CDD" id="cd09232">
    <property type="entry name" value="Snurportin-1_C"/>
    <property type="match status" value="1"/>
</dbReference>
<dbReference type="InterPro" id="IPR047857">
    <property type="entry name" value="Snurportin1_C"/>
</dbReference>
<evidence type="ECO:0000313" key="16">
    <source>
        <dbReference type="Proteomes" id="UP001152747"/>
    </source>
</evidence>
<sequence>MTDDLDLLTSQLQEGFQVDPNALGEHPRYSQFKNLSKAAEQQAKRRQEVLDRHRDGRFEKLIKLRNLALDEEDSSDDEKEEKYDNKHNDDGSSVISDYSQTSSMRSRSKYSDQLLLSEWLVDIPSSLSNEWTMVAAPTGKRCLVVAAKGVTTAYNKAGRVIQQFQSKLPGGNDRGKYTFSILDCIYHDKVYYVLDILSWNEREYADNPYDFRMFWLNSKFEESPELSKPTKNFKYTFQKAPSCKCSLEEMTKMMSEPMKFHLDGLLFYHNSVIYEAGQSPLVGWLKPWMLPEILNVPVCELYQEKGKKYESSREYIDKFNKRHGHISKIGDNLEVETME</sequence>
<dbReference type="Pfam" id="PF21974">
    <property type="entry name" value="SPN1_m3Gcap_bd"/>
    <property type="match status" value="1"/>
</dbReference>
<dbReference type="InterPro" id="IPR017336">
    <property type="entry name" value="Snurportin-1"/>
</dbReference>
<evidence type="ECO:0000256" key="12">
    <source>
        <dbReference type="SAM" id="MobiDB-lite"/>
    </source>
</evidence>
<gene>
    <name evidence="15" type="ORF">CAMP_LOCUS3442</name>
</gene>
<evidence type="ECO:0000256" key="9">
    <source>
        <dbReference type="ARBA" id="ARBA00023242"/>
    </source>
</evidence>
<comment type="caution">
    <text evidence="15">The sequence shown here is derived from an EMBL/GenBank/DDBJ whole genome shotgun (WGS) entry which is preliminary data.</text>
</comment>
<dbReference type="PROSITE" id="PS51214">
    <property type="entry name" value="IBB"/>
    <property type="match status" value="1"/>
</dbReference>
<feature type="region of interest" description="Disordered" evidence="12">
    <location>
        <begin position="70"/>
        <end position="100"/>
    </location>
</feature>
<dbReference type="GO" id="GO:0003723">
    <property type="term" value="F:RNA binding"/>
    <property type="evidence" value="ECO:0007669"/>
    <property type="project" value="UniProtKB-KW"/>
</dbReference>
<dbReference type="InterPro" id="IPR012310">
    <property type="entry name" value="DNA_ligase_ATP-dep_cent"/>
</dbReference>
<dbReference type="GO" id="GO:0006281">
    <property type="term" value="P:DNA repair"/>
    <property type="evidence" value="ECO:0007669"/>
    <property type="project" value="InterPro"/>
</dbReference>
<keyword evidence="7" id="KW-0963">Cytoplasm</keyword>
<dbReference type="Proteomes" id="UP001152747">
    <property type="component" value="Unassembled WGS sequence"/>
</dbReference>
<dbReference type="SUPFAM" id="SSF56091">
    <property type="entry name" value="DNA ligase/mRNA capping enzyme, catalytic domain"/>
    <property type="match status" value="1"/>
</dbReference>
<keyword evidence="16" id="KW-1185">Reference proteome</keyword>
<evidence type="ECO:0000256" key="1">
    <source>
        <dbReference type="ARBA" id="ARBA00003975"/>
    </source>
</evidence>
<evidence type="ECO:0000256" key="6">
    <source>
        <dbReference type="ARBA" id="ARBA00022448"/>
    </source>
</evidence>
<name>A0A9P1I9U0_9PELO</name>
<dbReference type="GO" id="GO:0005524">
    <property type="term" value="F:ATP binding"/>
    <property type="evidence" value="ECO:0007669"/>
    <property type="project" value="InterPro"/>
</dbReference>
<dbReference type="AlphaFoldDB" id="A0A9P1I9U0"/>
<dbReference type="GO" id="GO:0003910">
    <property type="term" value="F:DNA ligase (ATP) activity"/>
    <property type="evidence" value="ECO:0007669"/>
    <property type="project" value="InterPro"/>
</dbReference>
<evidence type="ECO:0000259" key="14">
    <source>
        <dbReference type="PROSITE" id="PS51214"/>
    </source>
</evidence>
<dbReference type="Pfam" id="PF11538">
    <property type="entry name" value="Snurportin1"/>
    <property type="match status" value="1"/>
</dbReference>
<organism evidence="15 16">
    <name type="scientific">Caenorhabditis angaria</name>
    <dbReference type="NCBI Taxonomy" id="860376"/>
    <lineage>
        <taxon>Eukaryota</taxon>
        <taxon>Metazoa</taxon>
        <taxon>Ecdysozoa</taxon>
        <taxon>Nematoda</taxon>
        <taxon>Chromadorea</taxon>
        <taxon>Rhabditida</taxon>
        <taxon>Rhabditina</taxon>
        <taxon>Rhabditomorpha</taxon>
        <taxon>Rhabditoidea</taxon>
        <taxon>Rhabditidae</taxon>
        <taxon>Peloderinae</taxon>
        <taxon>Caenorhabditis</taxon>
    </lineage>
</organism>
<keyword evidence="6 11" id="KW-0813">Transport</keyword>
<dbReference type="GO" id="GO:0061015">
    <property type="term" value="P:snRNA import into nucleus"/>
    <property type="evidence" value="ECO:0007669"/>
    <property type="project" value="InterPro"/>
</dbReference>
<reference evidence="15" key="1">
    <citation type="submission" date="2022-11" db="EMBL/GenBank/DDBJ databases">
        <authorList>
            <person name="Kikuchi T."/>
        </authorList>
    </citation>
    <scope>NUCLEOTIDE SEQUENCE</scope>
    <source>
        <strain evidence="15">PS1010</strain>
    </source>
</reference>
<evidence type="ECO:0000256" key="7">
    <source>
        <dbReference type="ARBA" id="ARBA00022490"/>
    </source>
</evidence>
<dbReference type="Gene3D" id="3.30.470.30">
    <property type="entry name" value="DNA ligase/mRNA capping enzyme"/>
    <property type="match status" value="1"/>
</dbReference>
<evidence type="ECO:0000256" key="11">
    <source>
        <dbReference type="PROSITE-ProRule" id="PRU00561"/>
    </source>
</evidence>